<gene>
    <name evidence="1" type="ORF">RUM43_013447</name>
</gene>
<sequence>MAPDVRGITTEAKEFLKVVVSVARREEIHDEFDRSKLAPEHEPIKYRIDKLSSFNEEKYQKGRGKQA</sequence>
<dbReference type="EMBL" id="JAWJWE010000007">
    <property type="protein sequence ID" value="KAK6632677.1"/>
    <property type="molecule type" value="Genomic_DNA"/>
</dbReference>
<reference evidence="1 2" key="1">
    <citation type="submission" date="2023-10" db="EMBL/GenBank/DDBJ databases">
        <title>Genomes of two closely related lineages of the louse Polyplax serrata with different host specificities.</title>
        <authorList>
            <person name="Martinu J."/>
            <person name="Tarabai H."/>
            <person name="Stefka J."/>
            <person name="Hypsa V."/>
        </authorList>
    </citation>
    <scope>NUCLEOTIDE SEQUENCE [LARGE SCALE GENOMIC DNA]</scope>
    <source>
        <strain evidence="1">HR10_N</strain>
    </source>
</reference>
<dbReference type="Proteomes" id="UP001372834">
    <property type="component" value="Unassembled WGS sequence"/>
</dbReference>
<comment type="caution">
    <text evidence="1">The sequence shown here is derived from an EMBL/GenBank/DDBJ whole genome shotgun (WGS) entry which is preliminary data.</text>
</comment>
<organism evidence="1 2">
    <name type="scientific">Polyplax serrata</name>
    <name type="common">Common mouse louse</name>
    <dbReference type="NCBI Taxonomy" id="468196"/>
    <lineage>
        <taxon>Eukaryota</taxon>
        <taxon>Metazoa</taxon>
        <taxon>Ecdysozoa</taxon>
        <taxon>Arthropoda</taxon>
        <taxon>Hexapoda</taxon>
        <taxon>Insecta</taxon>
        <taxon>Pterygota</taxon>
        <taxon>Neoptera</taxon>
        <taxon>Paraneoptera</taxon>
        <taxon>Psocodea</taxon>
        <taxon>Troctomorpha</taxon>
        <taxon>Phthiraptera</taxon>
        <taxon>Anoplura</taxon>
        <taxon>Polyplacidae</taxon>
        <taxon>Polyplax</taxon>
    </lineage>
</organism>
<dbReference type="AlphaFoldDB" id="A0AAN8P0N8"/>
<protein>
    <submittedName>
        <fullName evidence="1">Uncharacterized protein</fullName>
    </submittedName>
</protein>
<proteinExistence type="predicted"/>
<evidence type="ECO:0000313" key="1">
    <source>
        <dbReference type="EMBL" id="KAK6632677.1"/>
    </source>
</evidence>
<accession>A0AAN8P0N8</accession>
<name>A0AAN8P0N8_POLSC</name>
<evidence type="ECO:0000313" key="2">
    <source>
        <dbReference type="Proteomes" id="UP001372834"/>
    </source>
</evidence>